<accession>A0A5A7V4W1</accession>
<dbReference type="GO" id="GO:0003676">
    <property type="term" value="F:nucleic acid binding"/>
    <property type="evidence" value="ECO:0007669"/>
    <property type="project" value="InterPro"/>
</dbReference>
<evidence type="ECO:0000259" key="7">
    <source>
        <dbReference type="Pfam" id="PF17921"/>
    </source>
</evidence>
<dbReference type="GO" id="GO:0008270">
    <property type="term" value="F:zinc ion binding"/>
    <property type="evidence" value="ECO:0007669"/>
    <property type="project" value="InterPro"/>
</dbReference>
<feature type="domain" description="Reverse transcriptase/retrotransposon-derived protein RNase H-like" evidence="6">
    <location>
        <begin position="30"/>
        <end position="94"/>
    </location>
</feature>
<feature type="region of interest" description="Disordered" evidence="4">
    <location>
        <begin position="504"/>
        <end position="563"/>
    </location>
</feature>
<evidence type="ECO:0000259" key="5">
    <source>
        <dbReference type="Pfam" id="PF03732"/>
    </source>
</evidence>
<dbReference type="OrthoDB" id="782535at2759"/>
<dbReference type="InterPro" id="IPR005162">
    <property type="entry name" value="Retrotrans_gag_dom"/>
</dbReference>
<dbReference type="GO" id="GO:0004190">
    <property type="term" value="F:aspartic-type endopeptidase activity"/>
    <property type="evidence" value="ECO:0007669"/>
    <property type="project" value="UniProtKB-KW"/>
</dbReference>
<evidence type="ECO:0000259" key="6">
    <source>
        <dbReference type="Pfam" id="PF17919"/>
    </source>
</evidence>
<dbReference type="Pfam" id="PF17921">
    <property type="entry name" value="Integrase_H2C2"/>
    <property type="match status" value="1"/>
</dbReference>
<feature type="domain" description="Retrotransposon gag" evidence="5">
    <location>
        <begin position="379"/>
        <end position="474"/>
    </location>
</feature>
<feature type="region of interest" description="Disordered" evidence="4">
    <location>
        <begin position="595"/>
        <end position="617"/>
    </location>
</feature>
<name>A0A5A7V4W1_CUCMM</name>
<gene>
    <name evidence="8" type="ORF">E6C27_scaffold137G00200</name>
</gene>
<dbReference type="Pfam" id="PF03732">
    <property type="entry name" value="Retrotrans_gag"/>
    <property type="match status" value="1"/>
</dbReference>
<dbReference type="Pfam" id="PF17919">
    <property type="entry name" value="RT_RNaseH_2"/>
    <property type="match status" value="1"/>
</dbReference>
<dbReference type="InterPro" id="IPR043502">
    <property type="entry name" value="DNA/RNA_pol_sf"/>
</dbReference>
<dbReference type="Proteomes" id="UP000321393">
    <property type="component" value="Unassembled WGS sequence"/>
</dbReference>
<evidence type="ECO:0000256" key="3">
    <source>
        <dbReference type="ARBA" id="ARBA00023268"/>
    </source>
</evidence>
<sequence>MGYYCRFVEGFSKLALLLTNLTKKNVKFEWADACERSFQELKKRLLTIAILTLSTLNVEFEIFCDASHQGLGCDLMQKGKLVAYASRKSNHSNITLNSVGSSLLRELKMDEATVSLEYVMLRKLPEEVSLSQRTNYSLRGDGALMKYDRLCVPNGQVIKDQILEEAHSSAYAMHPRSTKMYRTLKKHYWWPDKIRIFSDVVVTVVQMQVSDSIRYLESRLDEISKKTDTIDAVAGRVEGLLARVDTLETNISVERTVNYERGDSSSGFAVHMEERVSELDSSQKTLLEMINDMSEDFRVTLDVIRNEIADMNTRLNLTMRAMANQAPAGGAISVSKVKIPEPKPFCGARDAKALENYIFYLEQYFKATNTVTEEAKVTLATMHLSKDAKLWWRSRYVDIQEGRCTIDTWDTLKRELRSQFFPKNVEILARQKLHDLRHTGKIREYVKQFAGLMLDIRDMSEKDKVFCFVEGLKPWARAKLYEQRVQNLTSAYAAAERLFDLASDSQDMSRHQSSSLRRNRNSRPSSPKAVGGDECPSKDRRSHQSNSENTWRRPNNRSPPKRPLSCFICGKPHLARECPNKVDFHAIQASLIADSDDKSNQDEDEMGQIDGSKKTRIGAIKDMSSLQKKSGERHAPTKGAFCMLTPGSTKSRLRALWSILVQPTTSLQKQKLDV</sequence>
<dbReference type="SUPFAM" id="SSF57756">
    <property type="entry name" value="Retrovirus zinc finger-like domains"/>
    <property type="match status" value="1"/>
</dbReference>
<feature type="compositionally biased region" description="Low complexity" evidence="4">
    <location>
        <begin position="511"/>
        <end position="527"/>
    </location>
</feature>
<protein>
    <recommendedName>
        <fullName evidence="10">Retrotransposon gag domain-containing protein</fullName>
    </recommendedName>
</protein>
<evidence type="ECO:0000313" key="8">
    <source>
        <dbReference type="EMBL" id="KAA0060801.1"/>
    </source>
</evidence>
<dbReference type="AlphaFoldDB" id="A0A5A7V4W1"/>
<dbReference type="GO" id="GO:0006508">
    <property type="term" value="P:proteolysis"/>
    <property type="evidence" value="ECO:0007669"/>
    <property type="project" value="UniProtKB-KW"/>
</dbReference>
<dbReference type="InterPro" id="IPR041577">
    <property type="entry name" value="RT_RNaseH_2"/>
</dbReference>
<dbReference type="Gene3D" id="1.10.340.70">
    <property type="match status" value="1"/>
</dbReference>
<keyword evidence="2" id="KW-0064">Aspartyl protease</keyword>
<evidence type="ECO:0000256" key="4">
    <source>
        <dbReference type="SAM" id="MobiDB-lite"/>
    </source>
</evidence>
<dbReference type="InterPro" id="IPR036875">
    <property type="entry name" value="Znf_CCHC_sf"/>
</dbReference>
<dbReference type="InterPro" id="IPR041588">
    <property type="entry name" value="Integrase_H2C2"/>
</dbReference>
<proteinExistence type="predicted"/>
<dbReference type="EMBL" id="SSTE01005189">
    <property type="protein sequence ID" value="KAA0060801.1"/>
    <property type="molecule type" value="Genomic_DNA"/>
</dbReference>
<keyword evidence="3" id="KW-0511">Multifunctional enzyme</keyword>
<organism evidence="8 9">
    <name type="scientific">Cucumis melo var. makuwa</name>
    <name type="common">Oriental melon</name>
    <dbReference type="NCBI Taxonomy" id="1194695"/>
    <lineage>
        <taxon>Eukaryota</taxon>
        <taxon>Viridiplantae</taxon>
        <taxon>Streptophyta</taxon>
        <taxon>Embryophyta</taxon>
        <taxon>Tracheophyta</taxon>
        <taxon>Spermatophyta</taxon>
        <taxon>Magnoliopsida</taxon>
        <taxon>eudicotyledons</taxon>
        <taxon>Gunneridae</taxon>
        <taxon>Pentapetalae</taxon>
        <taxon>rosids</taxon>
        <taxon>fabids</taxon>
        <taxon>Cucurbitales</taxon>
        <taxon>Cucurbitaceae</taxon>
        <taxon>Benincaseae</taxon>
        <taxon>Cucumis</taxon>
    </lineage>
</organism>
<comment type="caution">
    <text evidence="8">The sequence shown here is derived from an EMBL/GenBank/DDBJ whole genome shotgun (WGS) entry which is preliminary data.</text>
</comment>
<dbReference type="SUPFAM" id="SSF56672">
    <property type="entry name" value="DNA/RNA polymerases"/>
    <property type="match status" value="1"/>
</dbReference>
<evidence type="ECO:0000256" key="1">
    <source>
        <dbReference type="ARBA" id="ARBA00022670"/>
    </source>
</evidence>
<keyword evidence="1" id="KW-0645">Protease</keyword>
<evidence type="ECO:0008006" key="10">
    <source>
        <dbReference type="Google" id="ProtNLM"/>
    </source>
</evidence>
<dbReference type="PANTHER" id="PTHR37984">
    <property type="entry name" value="PROTEIN CBG26694"/>
    <property type="match status" value="1"/>
</dbReference>
<feature type="domain" description="Integrase zinc-binding" evidence="7">
    <location>
        <begin position="159"/>
        <end position="192"/>
    </location>
</feature>
<dbReference type="InterPro" id="IPR043128">
    <property type="entry name" value="Rev_trsase/Diguanyl_cyclase"/>
</dbReference>
<evidence type="ECO:0000313" key="9">
    <source>
        <dbReference type="Proteomes" id="UP000321393"/>
    </source>
</evidence>
<dbReference type="InterPro" id="IPR050951">
    <property type="entry name" value="Retrovirus_Pol_polyprotein"/>
</dbReference>
<reference evidence="8 9" key="1">
    <citation type="submission" date="2019-08" db="EMBL/GenBank/DDBJ databases">
        <title>Draft genome sequences of two oriental melons (Cucumis melo L. var makuwa).</title>
        <authorList>
            <person name="Kwon S.-Y."/>
        </authorList>
    </citation>
    <scope>NUCLEOTIDE SEQUENCE [LARGE SCALE GENOMIC DNA]</scope>
    <source>
        <strain evidence="9">cv. SW 3</strain>
        <tissue evidence="8">Leaf</tissue>
    </source>
</reference>
<evidence type="ECO:0000256" key="2">
    <source>
        <dbReference type="ARBA" id="ARBA00022750"/>
    </source>
</evidence>
<keyword evidence="2" id="KW-0378">Hydrolase</keyword>
<dbReference type="PANTHER" id="PTHR37984:SF5">
    <property type="entry name" value="PROTEIN NYNRIN-LIKE"/>
    <property type="match status" value="1"/>
</dbReference>
<dbReference type="Gene3D" id="3.30.70.270">
    <property type="match status" value="1"/>
</dbReference>